<evidence type="ECO:0000313" key="6">
    <source>
        <dbReference type="Proteomes" id="UP000219182"/>
    </source>
</evidence>
<reference evidence="5 6" key="1">
    <citation type="submission" date="2017-09" db="EMBL/GenBank/DDBJ databases">
        <title>Mesorhizobum sanjuanii sp. nov. isolated from nodules of Lotus tenuis in saline-alkaline lowlands of Flooding Pampa.</title>
        <authorList>
            <person name="Sannazzaro A.I."/>
            <person name="Torres Tejerizo G.A."/>
            <person name="Fontana F."/>
            <person name="Cumpa Velazquez L.M."/>
            <person name="Hansen L."/>
            <person name="Pistorio M."/>
            <person name="Estrella M.J."/>
        </authorList>
    </citation>
    <scope>NUCLEOTIDE SEQUENCE [LARGE SCALE GENOMIC DNA]</scope>
    <source>
        <strain evidence="5 6">BSA136</strain>
    </source>
</reference>
<dbReference type="InterPro" id="IPR006913">
    <property type="entry name" value="CENP-V/GFA"/>
</dbReference>
<evidence type="ECO:0000256" key="1">
    <source>
        <dbReference type="ARBA" id="ARBA00005495"/>
    </source>
</evidence>
<dbReference type="EMBL" id="NWQG01000112">
    <property type="protein sequence ID" value="PDQ19710.1"/>
    <property type="molecule type" value="Genomic_DNA"/>
</dbReference>
<feature type="domain" description="CENP-V/GFA" evidence="4">
    <location>
        <begin position="1"/>
        <end position="134"/>
    </location>
</feature>
<comment type="similarity">
    <text evidence="1">Belongs to the Gfa family.</text>
</comment>
<dbReference type="InterPro" id="IPR011057">
    <property type="entry name" value="Mss4-like_sf"/>
</dbReference>
<evidence type="ECO:0000256" key="3">
    <source>
        <dbReference type="ARBA" id="ARBA00022833"/>
    </source>
</evidence>
<dbReference type="Proteomes" id="UP000219182">
    <property type="component" value="Unassembled WGS sequence"/>
</dbReference>
<dbReference type="Pfam" id="PF04828">
    <property type="entry name" value="GFA"/>
    <property type="match status" value="1"/>
</dbReference>
<organism evidence="5 6">
    <name type="scientific">Mesorhizobium sanjuanii</name>
    <dbReference type="NCBI Taxonomy" id="2037900"/>
    <lineage>
        <taxon>Bacteria</taxon>
        <taxon>Pseudomonadati</taxon>
        <taxon>Pseudomonadota</taxon>
        <taxon>Alphaproteobacteria</taxon>
        <taxon>Hyphomicrobiales</taxon>
        <taxon>Phyllobacteriaceae</taxon>
        <taxon>Mesorhizobium</taxon>
    </lineage>
</organism>
<keyword evidence="3" id="KW-0862">Zinc</keyword>
<accession>A0A2A6FCK9</accession>
<keyword evidence="6" id="KW-1185">Reference proteome</keyword>
<evidence type="ECO:0000313" key="5">
    <source>
        <dbReference type="EMBL" id="PDQ19710.1"/>
    </source>
</evidence>
<keyword evidence="2" id="KW-0479">Metal-binding</keyword>
<proteinExistence type="inferred from homology"/>
<comment type="caution">
    <text evidence="5">The sequence shown here is derived from an EMBL/GenBank/DDBJ whole genome shotgun (WGS) entry which is preliminary data.</text>
</comment>
<gene>
    <name evidence="5" type="ORF">CN311_18005</name>
</gene>
<dbReference type="AlphaFoldDB" id="A0A2A6FCK9"/>
<protein>
    <recommendedName>
        <fullName evidence="4">CENP-V/GFA domain-containing protein</fullName>
    </recommendedName>
</protein>
<sequence>MSGTTEIGCACGRTRLEVRGAPILVSECLCNSCRAAAGRLATLPGARNILKPYGATPCAEYRKDRIRILSGAEYLHEFRLSADAGSRRVVATCCSTPVFLELKGAHWLSVYLHLWPDGTRPKAEMRTMTGDLADASNLPKDIPNLKSHTVSFYAKLLGAWLAMGLRNPKIEVAGKIDA</sequence>
<dbReference type="GO" id="GO:0046872">
    <property type="term" value="F:metal ion binding"/>
    <property type="evidence" value="ECO:0007669"/>
    <property type="project" value="UniProtKB-KW"/>
</dbReference>
<dbReference type="PROSITE" id="PS51891">
    <property type="entry name" value="CENP_V_GFA"/>
    <property type="match status" value="1"/>
</dbReference>
<dbReference type="RefSeq" id="WP_097575093.1">
    <property type="nucleotide sequence ID" value="NZ_NWQG01000112.1"/>
</dbReference>
<name>A0A2A6FCK9_9HYPH</name>
<evidence type="ECO:0000259" key="4">
    <source>
        <dbReference type="PROSITE" id="PS51891"/>
    </source>
</evidence>
<dbReference type="Gene3D" id="3.90.1590.10">
    <property type="entry name" value="glutathione-dependent formaldehyde- activating enzyme (gfa)"/>
    <property type="match status" value="1"/>
</dbReference>
<dbReference type="SUPFAM" id="SSF51316">
    <property type="entry name" value="Mss4-like"/>
    <property type="match status" value="1"/>
</dbReference>
<evidence type="ECO:0000256" key="2">
    <source>
        <dbReference type="ARBA" id="ARBA00022723"/>
    </source>
</evidence>
<dbReference type="GO" id="GO:0016846">
    <property type="term" value="F:carbon-sulfur lyase activity"/>
    <property type="evidence" value="ECO:0007669"/>
    <property type="project" value="InterPro"/>
</dbReference>